<dbReference type="InterPro" id="IPR029751">
    <property type="entry name" value="Ribosomal_L25_dom"/>
</dbReference>
<protein>
    <recommendedName>
        <fullName evidence="5">Large ribosomal subunit protein bL25</fullName>
    </recommendedName>
    <alternativeName>
        <fullName evidence="5">General stress protein CTC</fullName>
    </alternativeName>
</protein>
<dbReference type="Proteomes" id="UP000198976">
    <property type="component" value="Chromosome I"/>
</dbReference>
<feature type="compositionally biased region" description="Acidic residues" evidence="6">
    <location>
        <begin position="179"/>
        <end position="210"/>
    </location>
</feature>
<comment type="subunit">
    <text evidence="5">Part of the 50S ribosomal subunit; part of the 5S rRNA/L5/L18/L25 subcomplex. Contacts the 5S rRNA. Binds to the 5S rRNA independently of L5 and L18.</text>
</comment>
<evidence type="ECO:0000313" key="10">
    <source>
        <dbReference type="Proteomes" id="UP000198976"/>
    </source>
</evidence>
<organism evidence="9 10">
    <name type="scientific">Schaalia radingae</name>
    <dbReference type="NCBI Taxonomy" id="131110"/>
    <lineage>
        <taxon>Bacteria</taxon>
        <taxon>Bacillati</taxon>
        <taxon>Actinomycetota</taxon>
        <taxon>Actinomycetes</taxon>
        <taxon>Actinomycetales</taxon>
        <taxon>Actinomycetaceae</taxon>
        <taxon>Schaalia</taxon>
    </lineage>
</organism>
<dbReference type="InterPro" id="IPR020057">
    <property type="entry name" value="Ribosomal_bL25_b-dom"/>
</dbReference>
<dbReference type="Gene3D" id="2.170.120.20">
    <property type="entry name" value="Ribosomal protein L25, beta domain"/>
    <property type="match status" value="1"/>
</dbReference>
<keyword evidence="10" id="KW-1185">Reference proteome</keyword>
<dbReference type="Pfam" id="PF14693">
    <property type="entry name" value="Ribosomal_TL5_C"/>
    <property type="match status" value="1"/>
</dbReference>
<evidence type="ECO:0000256" key="1">
    <source>
        <dbReference type="ARBA" id="ARBA00022730"/>
    </source>
</evidence>
<evidence type="ECO:0000256" key="2">
    <source>
        <dbReference type="ARBA" id="ARBA00022884"/>
    </source>
</evidence>
<gene>
    <name evidence="5" type="primary">rplY</name>
    <name evidence="5" type="synonym">ctc</name>
    <name evidence="9" type="ORF">SAMN04489714_0393</name>
</gene>
<dbReference type="Pfam" id="PF01386">
    <property type="entry name" value="Ribosomal_L25p"/>
    <property type="match status" value="1"/>
</dbReference>
<dbReference type="EMBL" id="LT629792">
    <property type="protein sequence ID" value="SDT87098.1"/>
    <property type="molecule type" value="Genomic_DNA"/>
</dbReference>
<evidence type="ECO:0000256" key="6">
    <source>
        <dbReference type="SAM" id="MobiDB-lite"/>
    </source>
</evidence>
<dbReference type="InterPro" id="IPR011035">
    <property type="entry name" value="Ribosomal_bL25/Gln-tRNA_synth"/>
</dbReference>
<dbReference type="SUPFAM" id="SSF50715">
    <property type="entry name" value="Ribosomal protein L25-like"/>
    <property type="match status" value="1"/>
</dbReference>
<evidence type="ECO:0000256" key="5">
    <source>
        <dbReference type="HAMAP-Rule" id="MF_01334"/>
    </source>
</evidence>
<feature type="domain" description="Large ribosomal subunit protein bL25 L25" evidence="7">
    <location>
        <begin position="6"/>
        <end position="91"/>
    </location>
</feature>
<keyword evidence="2 5" id="KW-0694">RNA-binding</keyword>
<evidence type="ECO:0000256" key="4">
    <source>
        <dbReference type="ARBA" id="ARBA00023274"/>
    </source>
</evidence>
<feature type="domain" description="Large ribosomal subunit protein bL25 beta" evidence="8">
    <location>
        <begin position="99"/>
        <end position="177"/>
    </location>
</feature>
<dbReference type="CDD" id="cd00495">
    <property type="entry name" value="Ribosomal_L25_TL5_CTC"/>
    <property type="match status" value="1"/>
</dbReference>
<comment type="function">
    <text evidence="5">This is one of the proteins that binds to the 5S RNA in the ribosome where it forms part of the central protuberance.</text>
</comment>
<evidence type="ECO:0000256" key="3">
    <source>
        <dbReference type="ARBA" id="ARBA00022980"/>
    </source>
</evidence>
<dbReference type="GO" id="GO:0005840">
    <property type="term" value="C:ribosome"/>
    <property type="evidence" value="ECO:0007669"/>
    <property type="project" value="UniProtKB-KW"/>
</dbReference>
<dbReference type="PANTHER" id="PTHR33284:SF1">
    <property type="entry name" value="RIBOSOMAL PROTEIN L25_GLN-TRNA SYNTHETASE, ANTI-CODON-BINDING DOMAIN-CONTAINING PROTEIN"/>
    <property type="match status" value="1"/>
</dbReference>
<name>A0ABY0V5I9_9ACTO</name>
<dbReference type="NCBIfam" id="NF004131">
    <property type="entry name" value="PRK05618.2-1"/>
    <property type="match status" value="1"/>
</dbReference>
<proteinExistence type="inferred from homology"/>
<dbReference type="InterPro" id="IPR020056">
    <property type="entry name" value="Rbsml_bL25/Gln-tRNA_synth_N"/>
</dbReference>
<dbReference type="RefSeq" id="WP_092648260.1">
    <property type="nucleotide sequence ID" value="NZ_LT629792.1"/>
</dbReference>
<comment type="similarity">
    <text evidence="5">Belongs to the bacterial ribosomal protein bL25 family. CTC subfamily.</text>
</comment>
<dbReference type="PANTHER" id="PTHR33284">
    <property type="entry name" value="RIBOSOMAL PROTEIN L25/GLN-TRNA SYNTHETASE, ANTI-CODON-BINDING DOMAIN-CONTAINING PROTEIN"/>
    <property type="match status" value="1"/>
</dbReference>
<reference evidence="9 10" key="1">
    <citation type="submission" date="2016-10" db="EMBL/GenBank/DDBJ databases">
        <authorList>
            <person name="Varghese N."/>
            <person name="Submissions S."/>
        </authorList>
    </citation>
    <scope>NUCLEOTIDE SEQUENCE [LARGE SCALE GENOMIC DNA]</scope>
    <source>
        <strain evidence="9 10">DSM 9169</strain>
    </source>
</reference>
<keyword evidence="4 5" id="KW-0687">Ribonucleoprotein</keyword>
<evidence type="ECO:0000259" key="8">
    <source>
        <dbReference type="Pfam" id="PF14693"/>
    </source>
</evidence>
<keyword evidence="3 5" id="KW-0689">Ribosomal protein</keyword>
<feature type="region of interest" description="Disordered" evidence="6">
    <location>
        <begin position="177"/>
        <end position="210"/>
    </location>
</feature>
<evidence type="ECO:0000259" key="7">
    <source>
        <dbReference type="Pfam" id="PF01386"/>
    </source>
</evidence>
<dbReference type="HAMAP" id="MF_01334">
    <property type="entry name" value="Ribosomal_bL25_CTC"/>
    <property type="match status" value="1"/>
</dbReference>
<keyword evidence="1 5" id="KW-0699">rRNA-binding</keyword>
<accession>A0ABY0V5I9</accession>
<dbReference type="InterPro" id="IPR037121">
    <property type="entry name" value="Ribosomal_bL25_C"/>
</dbReference>
<dbReference type="InterPro" id="IPR020930">
    <property type="entry name" value="Ribosomal_uL5_bac-type"/>
</dbReference>
<evidence type="ECO:0000313" key="9">
    <source>
        <dbReference type="EMBL" id="SDT87098.1"/>
    </source>
</evidence>
<dbReference type="NCBIfam" id="TIGR00731">
    <property type="entry name" value="bL25_bact_ctc"/>
    <property type="match status" value="1"/>
</dbReference>
<sequence>MSENHLDAQLRNDFGKGAARRARRDGVIPAVMYGHGSDTMHLGLPSHETFLIVRSNPNAVVELSVDGETYLTLVKDVQRHPVSRNILHVDLLAVKAGEKVDVEVPISVVGEPQAGLTHTVETFQVMVAAPATSIPEFIEVDIEGAEDGLVIHAGDLKLPENVDLVTDEEVDILSVAEIQENEIPEPEAAAEGESEGAEAAEAAEEASEEE</sequence>
<dbReference type="Gene3D" id="2.40.240.10">
    <property type="entry name" value="Ribosomal Protein L25, Chain P"/>
    <property type="match status" value="1"/>
</dbReference>
<dbReference type="InterPro" id="IPR001021">
    <property type="entry name" value="Ribosomal_bL25_long"/>
</dbReference>